<sequence>MKLPREVASFDSASAMVMATARFLRDRATPPLGTPAGRLLRPLAVAANRLPVGARETIYSLASGAEARPAARLATLDIEDVAASIVGLYPRRRYPAVVVGSSSGALVHLCAALGIAWLPQTLLLPLRQRHVPTDDPMRALHAFDATARALLTRNPHFVLHHMHDPSQDRLTSRRMAYFRVKRTRLGPAYERFLTDTLETGGVLLLAECTRRWPTTRVGERHVFQFGAVGGLEPSQYHQGDPRIAAFLRRYGIERARWEAPRPDGDSPEAEWGFDPALREDVVAFARRHGYQVRRLTFDDPEDLSPLVADLYRWWNRRRGLPTNRLLVDSFILLEPWWTLRTGCVPYWSTFPVQSSADALAHYLHQSDAYDFIHLMLFCHGAESAGLATVDQWQALLQQARVAGSFAGVEPGRYPSDLATFFRYQSALRAIPARHPIPEPLPLREFDGFFAQHRHRYPAVDMEG</sequence>
<reference evidence="2 3" key="1">
    <citation type="submission" date="2020-03" db="EMBL/GenBank/DDBJ databases">
        <title>WGS of actinomycetes isolated from Thailand.</title>
        <authorList>
            <person name="Thawai C."/>
        </authorList>
    </citation>
    <scope>NUCLEOTIDE SEQUENCE [LARGE SCALE GENOMIC DNA]</scope>
    <source>
        <strain evidence="2 3">HSS6-12</strain>
    </source>
</reference>
<feature type="transmembrane region" description="Helical" evidence="1">
    <location>
        <begin position="94"/>
        <end position="118"/>
    </location>
</feature>
<dbReference type="RefSeq" id="WP_168000229.1">
    <property type="nucleotide sequence ID" value="NZ_JAATEO010000006.1"/>
</dbReference>
<gene>
    <name evidence="2" type="ORF">HCJ94_07415</name>
</gene>
<evidence type="ECO:0000313" key="2">
    <source>
        <dbReference type="EMBL" id="NJP31822.1"/>
    </source>
</evidence>
<keyword evidence="1" id="KW-0812">Transmembrane</keyword>
<evidence type="ECO:0000313" key="3">
    <source>
        <dbReference type="Proteomes" id="UP000783871"/>
    </source>
</evidence>
<keyword evidence="1" id="KW-0472">Membrane</keyword>
<evidence type="ECO:0000256" key="1">
    <source>
        <dbReference type="SAM" id="Phobius"/>
    </source>
</evidence>
<name>A0ABX0Z3U5_9ACTN</name>
<comment type="caution">
    <text evidence="2">The sequence shown here is derived from an EMBL/GenBank/DDBJ whole genome shotgun (WGS) entry which is preliminary data.</text>
</comment>
<keyword evidence="1" id="KW-1133">Transmembrane helix</keyword>
<accession>A0ABX0Z3U5</accession>
<organism evidence="2 3">
    <name type="scientific">Micromonospora thermarum</name>
    <dbReference type="NCBI Taxonomy" id="2720024"/>
    <lineage>
        <taxon>Bacteria</taxon>
        <taxon>Bacillati</taxon>
        <taxon>Actinomycetota</taxon>
        <taxon>Actinomycetes</taxon>
        <taxon>Micromonosporales</taxon>
        <taxon>Micromonosporaceae</taxon>
        <taxon>Micromonospora</taxon>
    </lineage>
</organism>
<keyword evidence="3" id="KW-1185">Reference proteome</keyword>
<protein>
    <submittedName>
        <fullName evidence="2">Uncharacterized protein</fullName>
    </submittedName>
</protein>
<dbReference type="EMBL" id="JAATEO010000006">
    <property type="protein sequence ID" value="NJP31822.1"/>
    <property type="molecule type" value="Genomic_DNA"/>
</dbReference>
<dbReference type="Proteomes" id="UP000783871">
    <property type="component" value="Unassembled WGS sequence"/>
</dbReference>
<proteinExistence type="predicted"/>